<dbReference type="SUPFAM" id="SSF53383">
    <property type="entry name" value="PLP-dependent transferases"/>
    <property type="match status" value="1"/>
</dbReference>
<keyword evidence="6" id="KW-1185">Reference proteome</keyword>
<comment type="similarity">
    <text evidence="2">Belongs to the threonine aldolase family.</text>
</comment>
<comment type="cofactor">
    <cofactor evidence="1">
        <name>pyridoxal 5'-phosphate</name>
        <dbReference type="ChEBI" id="CHEBI:597326"/>
    </cofactor>
</comment>
<dbReference type="Gene3D" id="3.40.640.10">
    <property type="entry name" value="Type I PLP-dependent aspartate aminotransferase-like (Major domain)"/>
    <property type="match status" value="1"/>
</dbReference>
<dbReference type="InterPro" id="IPR015421">
    <property type="entry name" value="PyrdxlP-dep_Trfase_major"/>
</dbReference>
<dbReference type="Gene3D" id="3.90.1150.10">
    <property type="entry name" value="Aspartate Aminotransferase, domain 1"/>
    <property type="match status" value="1"/>
</dbReference>
<sequence length="347" mass="37840">MENQNQIYDFRSDTVTKPTEAMLEEILKAKVGDDVYGDDETVNQLEVMTADKLGKEAALYVPSGTMGNLIAVMAHTSPGQEVILEESCHIYLYEVGGIARLAGVQAKTLKGVNGMMKVEEIEAAIRQENIHFPESGLICLENTHNMSGGMVLPLEEMKKVYKLAQIKQIPLHIDGARIFNAANYLKVDVKEIAQYADSVMFCLSKGMSAPIGSMLVGTKEFIAKARKLRKMLGGGMRQVGIIAAAGIVALRDHGGWLDLDHQNASTLAEGLNAIEGIKVDTEKVHTNILMADVSATGIKVPELVEKMKEKGLLVNPRNESLIRFVTHRGVNSNDVEAAIKIVKEILA</sequence>
<dbReference type="Pfam" id="PF01212">
    <property type="entry name" value="Beta_elim_lyase"/>
    <property type="match status" value="1"/>
</dbReference>
<dbReference type="InterPro" id="IPR015422">
    <property type="entry name" value="PyrdxlP-dep_Trfase_small"/>
</dbReference>
<dbReference type="PANTHER" id="PTHR48097:SF9">
    <property type="entry name" value="L-THREONINE ALDOLASE"/>
    <property type="match status" value="1"/>
</dbReference>
<dbReference type="GO" id="GO:0004793">
    <property type="term" value="F:threonine aldolase activity"/>
    <property type="evidence" value="ECO:0007669"/>
    <property type="project" value="UniProtKB-EC"/>
</dbReference>
<name>A0ABS2NLX2_9FIRM</name>
<dbReference type="RefSeq" id="WP_204400209.1">
    <property type="nucleotide sequence ID" value="NZ_JAFBEE010000002.1"/>
</dbReference>
<organism evidence="5 6">
    <name type="scientific">Alkaliphilus hydrothermalis</name>
    <dbReference type="NCBI Taxonomy" id="1482730"/>
    <lineage>
        <taxon>Bacteria</taxon>
        <taxon>Bacillati</taxon>
        <taxon>Bacillota</taxon>
        <taxon>Clostridia</taxon>
        <taxon>Peptostreptococcales</taxon>
        <taxon>Natronincolaceae</taxon>
        <taxon>Alkaliphilus</taxon>
    </lineage>
</organism>
<evidence type="ECO:0000256" key="1">
    <source>
        <dbReference type="ARBA" id="ARBA00001933"/>
    </source>
</evidence>
<reference evidence="5 6" key="1">
    <citation type="submission" date="2021-01" db="EMBL/GenBank/DDBJ databases">
        <title>Genomic Encyclopedia of Type Strains, Phase IV (KMG-IV): sequencing the most valuable type-strain genomes for metagenomic binning, comparative biology and taxonomic classification.</title>
        <authorList>
            <person name="Goeker M."/>
        </authorList>
    </citation>
    <scope>NUCLEOTIDE SEQUENCE [LARGE SCALE GENOMIC DNA]</scope>
    <source>
        <strain evidence="5 6">DSM 25890</strain>
    </source>
</reference>
<dbReference type="EMBL" id="JAFBEE010000002">
    <property type="protein sequence ID" value="MBM7613923.1"/>
    <property type="molecule type" value="Genomic_DNA"/>
</dbReference>
<dbReference type="InterPro" id="IPR001597">
    <property type="entry name" value="ArAA_b-elim_lyase/Thr_aldolase"/>
</dbReference>
<dbReference type="CDD" id="cd06502">
    <property type="entry name" value="TA_like"/>
    <property type="match status" value="1"/>
</dbReference>
<gene>
    <name evidence="5" type="ORF">JOC73_000432</name>
</gene>
<keyword evidence="3" id="KW-0663">Pyridoxal phosphate</keyword>
<dbReference type="NCBIfam" id="NF041359">
    <property type="entry name" value="GntG_guanitoxin"/>
    <property type="match status" value="1"/>
</dbReference>
<evidence type="ECO:0000313" key="6">
    <source>
        <dbReference type="Proteomes" id="UP001314796"/>
    </source>
</evidence>
<dbReference type="PIRSF" id="PIRSF017617">
    <property type="entry name" value="Thr_aldolase"/>
    <property type="match status" value="1"/>
</dbReference>
<proteinExistence type="inferred from homology"/>
<dbReference type="EC" id="4.1.2.5" evidence="5"/>
<feature type="domain" description="Aromatic amino acid beta-eliminating lyase/threonine aldolase" evidence="4">
    <location>
        <begin position="9"/>
        <end position="292"/>
    </location>
</feature>
<comment type="caution">
    <text evidence="5">The sequence shown here is derived from an EMBL/GenBank/DDBJ whole genome shotgun (WGS) entry which is preliminary data.</text>
</comment>
<dbReference type="NCBIfam" id="NF007825">
    <property type="entry name" value="PRK10534.1"/>
    <property type="match status" value="1"/>
</dbReference>
<evidence type="ECO:0000313" key="5">
    <source>
        <dbReference type="EMBL" id="MBM7613923.1"/>
    </source>
</evidence>
<accession>A0ABS2NLX2</accession>
<dbReference type="PANTHER" id="PTHR48097">
    <property type="entry name" value="L-THREONINE ALDOLASE-RELATED"/>
    <property type="match status" value="1"/>
</dbReference>
<protein>
    <submittedName>
        <fullName evidence="5">Threonine aldolase</fullName>
        <ecNumber evidence="5">4.1.2.5</ecNumber>
    </submittedName>
</protein>
<evidence type="ECO:0000259" key="4">
    <source>
        <dbReference type="Pfam" id="PF01212"/>
    </source>
</evidence>
<keyword evidence="5" id="KW-0456">Lyase</keyword>
<evidence type="ECO:0000256" key="3">
    <source>
        <dbReference type="ARBA" id="ARBA00022898"/>
    </source>
</evidence>
<dbReference type="InterPro" id="IPR023603">
    <property type="entry name" value="Low_specificity_L-TA-like"/>
</dbReference>
<evidence type="ECO:0000256" key="2">
    <source>
        <dbReference type="ARBA" id="ARBA00006966"/>
    </source>
</evidence>
<dbReference type="Proteomes" id="UP001314796">
    <property type="component" value="Unassembled WGS sequence"/>
</dbReference>
<dbReference type="InterPro" id="IPR015424">
    <property type="entry name" value="PyrdxlP-dep_Trfase"/>
</dbReference>